<dbReference type="Proteomes" id="UP000240883">
    <property type="component" value="Unassembled WGS sequence"/>
</dbReference>
<name>A0A2T2P070_CORCC</name>
<dbReference type="OrthoDB" id="10260017at2759"/>
<evidence type="ECO:0000256" key="1">
    <source>
        <dbReference type="ARBA" id="ARBA00006547"/>
    </source>
</evidence>
<evidence type="ECO:0000313" key="3">
    <source>
        <dbReference type="EMBL" id="PSN71057.1"/>
    </source>
</evidence>
<evidence type="ECO:0000313" key="4">
    <source>
        <dbReference type="Proteomes" id="UP000240883"/>
    </source>
</evidence>
<dbReference type="GO" id="GO:0016407">
    <property type="term" value="F:acetyltransferase activity"/>
    <property type="evidence" value="ECO:0007669"/>
    <property type="project" value="InterPro"/>
</dbReference>
<reference evidence="3 4" key="1">
    <citation type="journal article" date="2018" name="Front. Microbiol.">
        <title>Genome-Wide Analysis of Corynespora cassiicola Leaf Fall Disease Putative Effectors.</title>
        <authorList>
            <person name="Lopez D."/>
            <person name="Ribeiro S."/>
            <person name="Label P."/>
            <person name="Fumanal B."/>
            <person name="Venisse J.S."/>
            <person name="Kohler A."/>
            <person name="de Oliveira R.R."/>
            <person name="Labutti K."/>
            <person name="Lipzen A."/>
            <person name="Lail K."/>
            <person name="Bauer D."/>
            <person name="Ohm R.A."/>
            <person name="Barry K.W."/>
            <person name="Spatafora J."/>
            <person name="Grigoriev I.V."/>
            <person name="Martin F.M."/>
            <person name="Pujade-Renaud V."/>
        </authorList>
    </citation>
    <scope>NUCLEOTIDE SEQUENCE [LARGE SCALE GENOMIC DNA]</scope>
    <source>
        <strain evidence="3 4">Philippines</strain>
    </source>
</reference>
<gene>
    <name evidence="3" type="ORF">BS50DRAFT_272554</name>
</gene>
<comment type="similarity">
    <text evidence="1 2">Belongs to the arylamine N-acetyltransferase family.</text>
</comment>
<organism evidence="3 4">
    <name type="scientific">Corynespora cassiicola Philippines</name>
    <dbReference type="NCBI Taxonomy" id="1448308"/>
    <lineage>
        <taxon>Eukaryota</taxon>
        <taxon>Fungi</taxon>
        <taxon>Dikarya</taxon>
        <taxon>Ascomycota</taxon>
        <taxon>Pezizomycotina</taxon>
        <taxon>Dothideomycetes</taxon>
        <taxon>Pleosporomycetidae</taxon>
        <taxon>Pleosporales</taxon>
        <taxon>Corynesporascaceae</taxon>
        <taxon>Corynespora</taxon>
    </lineage>
</organism>
<dbReference type="EMBL" id="KZ678131">
    <property type="protein sequence ID" value="PSN71057.1"/>
    <property type="molecule type" value="Genomic_DNA"/>
</dbReference>
<sequence length="342" mass="39156">MPQAPPTSAFVQLPLNDEDRARYSLSQLHDYFRRIGLPQNHLDSPVLSDKTHATAKEHGLPFLQALTRHHAHTVPFENLELHYSAHKTITLDPADLYTKIVSRRRGGRCMENNTFFATVLRSLGYEVRNCAGRVSRSMSPYAEVRQNQGATYDGWNHMLNLVRFDGAWYVVDVGMGSMGPNLPYPLRDGFETTSIAPRRIRLQFRAIPESYGDQSNKLWCYDVCYSPVENGQNVWVPVYCFTETEFLPQDYEMMSWFTSTHKRSFFTKFVTSTNMVLDEEGESIVGNVTLFEGTIKEAVGSDRKVLRECKTEEERVDALKEYFGIDLTDEEIDGLPQDLRLG</sequence>
<dbReference type="Gene3D" id="3.30.2140.20">
    <property type="match status" value="1"/>
</dbReference>
<accession>A0A2T2P070</accession>
<dbReference type="PANTHER" id="PTHR11786">
    <property type="entry name" value="N-HYDROXYARYLAMINE O-ACETYLTRANSFERASE"/>
    <property type="match status" value="1"/>
</dbReference>
<dbReference type="Pfam" id="PF00797">
    <property type="entry name" value="Acetyltransf_2"/>
    <property type="match status" value="1"/>
</dbReference>
<dbReference type="AlphaFoldDB" id="A0A2T2P070"/>
<dbReference type="PANTHER" id="PTHR11786:SF0">
    <property type="entry name" value="ARYLAMINE N-ACETYLTRANSFERASE 4-RELATED"/>
    <property type="match status" value="1"/>
</dbReference>
<dbReference type="SUPFAM" id="SSF54001">
    <property type="entry name" value="Cysteine proteinases"/>
    <property type="match status" value="1"/>
</dbReference>
<keyword evidence="2" id="KW-0012">Acyltransferase</keyword>
<dbReference type="InterPro" id="IPR001447">
    <property type="entry name" value="Arylamine_N-AcTrfase"/>
</dbReference>
<keyword evidence="4" id="KW-1185">Reference proteome</keyword>
<dbReference type="PRINTS" id="PR01543">
    <property type="entry name" value="ANATRNSFRASE"/>
</dbReference>
<keyword evidence="2 3" id="KW-0808">Transferase</keyword>
<proteinExistence type="inferred from homology"/>
<protein>
    <submittedName>
        <fullName evidence="3">Arylamine N-acetyltransferase 1</fullName>
    </submittedName>
</protein>
<evidence type="ECO:0000256" key="2">
    <source>
        <dbReference type="RuleBase" id="RU003452"/>
    </source>
</evidence>
<dbReference type="InterPro" id="IPR038765">
    <property type="entry name" value="Papain-like_cys_pep_sf"/>
</dbReference>
<dbReference type="STRING" id="1448308.A0A2T2P070"/>
<dbReference type="InterPro" id="IPR053710">
    <property type="entry name" value="Arylamine_NAT_domain_sf"/>
</dbReference>